<dbReference type="AlphaFoldDB" id="A0AAD6PUC1"/>
<dbReference type="Proteomes" id="UP001164929">
    <property type="component" value="Chromosome 16"/>
</dbReference>
<protein>
    <submittedName>
        <fullName evidence="2">Uncharacterized protein</fullName>
    </submittedName>
</protein>
<reference evidence="2 3" key="1">
    <citation type="journal article" date="2023" name="Mol. Ecol. Resour.">
        <title>Chromosome-level genome assembly of a triploid poplar Populus alba 'Berolinensis'.</title>
        <authorList>
            <person name="Chen S."/>
            <person name="Yu Y."/>
            <person name="Wang X."/>
            <person name="Wang S."/>
            <person name="Zhang T."/>
            <person name="Zhou Y."/>
            <person name="He R."/>
            <person name="Meng N."/>
            <person name="Wang Y."/>
            <person name="Liu W."/>
            <person name="Liu Z."/>
            <person name="Liu J."/>
            <person name="Guo Q."/>
            <person name="Huang H."/>
            <person name="Sederoff R.R."/>
            <person name="Wang G."/>
            <person name="Qu G."/>
            <person name="Chen S."/>
        </authorList>
    </citation>
    <scope>NUCLEOTIDE SEQUENCE [LARGE SCALE GENOMIC DNA]</scope>
    <source>
        <strain evidence="2">SC-2020</strain>
    </source>
</reference>
<name>A0AAD6PUC1_9ROSI</name>
<feature type="compositionally biased region" description="Basic and acidic residues" evidence="1">
    <location>
        <begin position="82"/>
        <end position="92"/>
    </location>
</feature>
<feature type="region of interest" description="Disordered" evidence="1">
    <location>
        <begin position="77"/>
        <end position="103"/>
    </location>
</feature>
<proteinExistence type="predicted"/>
<sequence length="136" mass="15451">MAAVEGAGSPIVRLASGHKAGEEGSEMRETGGLEPLAFWSRRRRWEMGNYVLCVGAMQWVVLWPGEERNDRRWVNTSGGRKKMVEPAEEKTKKTWGAAPLGKKDGFRRDKAREEIYAEMKIVNMNDESLVENRKRA</sequence>
<organism evidence="2 3">
    <name type="scientific">Populus alba x Populus x berolinensis</name>
    <dbReference type="NCBI Taxonomy" id="444605"/>
    <lineage>
        <taxon>Eukaryota</taxon>
        <taxon>Viridiplantae</taxon>
        <taxon>Streptophyta</taxon>
        <taxon>Embryophyta</taxon>
        <taxon>Tracheophyta</taxon>
        <taxon>Spermatophyta</taxon>
        <taxon>Magnoliopsida</taxon>
        <taxon>eudicotyledons</taxon>
        <taxon>Gunneridae</taxon>
        <taxon>Pentapetalae</taxon>
        <taxon>rosids</taxon>
        <taxon>fabids</taxon>
        <taxon>Malpighiales</taxon>
        <taxon>Salicaceae</taxon>
        <taxon>Saliceae</taxon>
        <taxon>Populus</taxon>
    </lineage>
</organism>
<evidence type="ECO:0000256" key="1">
    <source>
        <dbReference type="SAM" id="MobiDB-lite"/>
    </source>
</evidence>
<gene>
    <name evidence="2" type="ORF">NC653_035971</name>
</gene>
<evidence type="ECO:0000313" key="3">
    <source>
        <dbReference type="Proteomes" id="UP001164929"/>
    </source>
</evidence>
<accession>A0AAD6PUC1</accession>
<comment type="caution">
    <text evidence="2">The sequence shown here is derived from an EMBL/GenBank/DDBJ whole genome shotgun (WGS) entry which is preliminary data.</text>
</comment>
<keyword evidence="3" id="KW-1185">Reference proteome</keyword>
<dbReference type="EMBL" id="JAQIZT010000016">
    <property type="protein sequence ID" value="KAJ6967899.1"/>
    <property type="molecule type" value="Genomic_DNA"/>
</dbReference>
<evidence type="ECO:0000313" key="2">
    <source>
        <dbReference type="EMBL" id="KAJ6967899.1"/>
    </source>
</evidence>